<dbReference type="AlphaFoldDB" id="A0AAV4QW57"/>
<evidence type="ECO:0000313" key="1">
    <source>
        <dbReference type="EMBL" id="GIY13049.1"/>
    </source>
</evidence>
<organism evidence="1 2">
    <name type="scientific">Caerostris darwini</name>
    <dbReference type="NCBI Taxonomy" id="1538125"/>
    <lineage>
        <taxon>Eukaryota</taxon>
        <taxon>Metazoa</taxon>
        <taxon>Ecdysozoa</taxon>
        <taxon>Arthropoda</taxon>
        <taxon>Chelicerata</taxon>
        <taxon>Arachnida</taxon>
        <taxon>Araneae</taxon>
        <taxon>Araneomorphae</taxon>
        <taxon>Entelegynae</taxon>
        <taxon>Araneoidea</taxon>
        <taxon>Araneidae</taxon>
        <taxon>Caerostris</taxon>
    </lineage>
</organism>
<dbReference type="EMBL" id="BPLQ01005166">
    <property type="protein sequence ID" value="GIY13049.1"/>
    <property type="molecule type" value="Genomic_DNA"/>
</dbReference>
<protein>
    <submittedName>
        <fullName evidence="1">Uncharacterized protein</fullName>
    </submittedName>
</protein>
<comment type="caution">
    <text evidence="1">The sequence shown here is derived from an EMBL/GenBank/DDBJ whole genome shotgun (WGS) entry which is preliminary data.</text>
</comment>
<accession>A0AAV4QW57</accession>
<proteinExistence type="predicted"/>
<keyword evidence="2" id="KW-1185">Reference proteome</keyword>
<name>A0AAV4QW57_9ARAC</name>
<reference evidence="1 2" key="1">
    <citation type="submission" date="2021-06" db="EMBL/GenBank/DDBJ databases">
        <title>Caerostris darwini draft genome.</title>
        <authorList>
            <person name="Kono N."/>
            <person name="Arakawa K."/>
        </authorList>
    </citation>
    <scope>NUCLEOTIDE SEQUENCE [LARGE SCALE GENOMIC DNA]</scope>
</reference>
<sequence length="160" mass="18327">MRCACIRPAITAIYRWPIHGRYIRRRAIGDGRVVVGHFFLAPLSAVRDLIEWQGRCAEATPLSLANGFGNGYLPLRCCWQRMLDIDPGLAGRRLFRLGIDVIVFNGRCYRICIQNDRLLWGRAVWTHVVEFGSGAELWTPQNDRCVVTGWRTDMESYLSN</sequence>
<gene>
    <name evidence="1" type="ORF">CDAR_96691</name>
</gene>
<dbReference type="Proteomes" id="UP001054837">
    <property type="component" value="Unassembled WGS sequence"/>
</dbReference>
<evidence type="ECO:0000313" key="2">
    <source>
        <dbReference type="Proteomes" id="UP001054837"/>
    </source>
</evidence>